<evidence type="ECO:0000256" key="1">
    <source>
        <dbReference type="SAM" id="MobiDB-lite"/>
    </source>
</evidence>
<feature type="region of interest" description="Disordered" evidence="1">
    <location>
        <begin position="1"/>
        <end position="39"/>
    </location>
</feature>
<organism evidence="2 3">
    <name type="scientific">Portunus trituberculatus</name>
    <name type="common">Swimming crab</name>
    <name type="synonym">Neptunus trituberculatus</name>
    <dbReference type="NCBI Taxonomy" id="210409"/>
    <lineage>
        <taxon>Eukaryota</taxon>
        <taxon>Metazoa</taxon>
        <taxon>Ecdysozoa</taxon>
        <taxon>Arthropoda</taxon>
        <taxon>Crustacea</taxon>
        <taxon>Multicrustacea</taxon>
        <taxon>Malacostraca</taxon>
        <taxon>Eumalacostraca</taxon>
        <taxon>Eucarida</taxon>
        <taxon>Decapoda</taxon>
        <taxon>Pleocyemata</taxon>
        <taxon>Brachyura</taxon>
        <taxon>Eubrachyura</taxon>
        <taxon>Portunoidea</taxon>
        <taxon>Portunidae</taxon>
        <taxon>Portuninae</taxon>
        <taxon>Portunus</taxon>
    </lineage>
</organism>
<name>A0A5B7CP06_PORTR</name>
<dbReference type="Proteomes" id="UP000324222">
    <property type="component" value="Unassembled WGS sequence"/>
</dbReference>
<comment type="caution">
    <text evidence="2">The sequence shown here is derived from an EMBL/GenBank/DDBJ whole genome shotgun (WGS) entry which is preliminary data.</text>
</comment>
<dbReference type="EMBL" id="VSRR010000149">
    <property type="protein sequence ID" value="MPC11179.1"/>
    <property type="molecule type" value="Genomic_DNA"/>
</dbReference>
<sequence length="123" mass="12460">MVTLPSQSNTKQGVESASVSQTPPAPVSPSPAMPMMPPTNSFGVISSGRAKAIVPWSFESFPFTAPSTIVAVASYATPAPMPAVAPRASPAPSPPVAIPAPKTATFLVEASIDLCPFSLSPIA</sequence>
<evidence type="ECO:0000313" key="2">
    <source>
        <dbReference type="EMBL" id="MPC11179.1"/>
    </source>
</evidence>
<feature type="compositionally biased region" description="Pro residues" evidence="1">
    <location>
        <begin position="23"/>
        <end position="37"/>
    </location>
</feature>
<proteinExistence type="predicted"/>
<gene>
    <name evidence="2" type="ORF">E2C01_003837</name>
</gene>
<evidence type="ECO:0000313" key="3">
    <source>
        <dbReference type="Proteomes" id="UP000324222"/>
    </source>
</evidence>
<dbReference type="AlphaFoldDB" id="A0A5B7CP06"/>
<protein>
    <submittedName>
        <fullName evidence="2">Uncharacterized protein</fullName>
    </submittedName>
</protein>
<reference evidence="2 3" key="1">
    <citation type="submission" date="2019-05" db="EMBL/GenBank/DDBJ databases">
        <title>Another draft genome of Portunus trituberculatus and its Hox gene families provides insights of decapod evolution.</title>
        <authorList>
            <person name="Jeong J.-H."/>
            <person name="Song I."/>
            <person name="Kim S."/>
            <person name="Choi T."/>
            <person name="Kim D."/>
            <person name="Ryu S."/>
            <person name="Kim W."/>
        </authorList>
    </citation>
    <scope>NUCLEOTIDE SEQUENCE [LARGE SCALE GENOMIC DNA]</scope>
    <source>
        <tissue evidence="2">Muscle</tissue>
    </source>
</reference>
<accession>A0A5B7CP06</accession>
<keyword evidence="3" id="KW-1185">Reference proteome</keyword>
<feature type="compositionally biased region" description="Polar residues" evidence="1">
    <location>
        <begin position="1"/>
        <end position="15"/>
    </location>
</feature>